<dbReference type="GO" id="GO:0051287">
    <property type="term" value="F:NAD binding"/>
    <property type="evidence" value="ECO:0007669"/>
    <property type="project" value="InterPro"/>
</dbReference>
<reference evidence="7 8" key="1">
    <citation type="submission" date="2018-03" db="EMBL/GenBank/DDBJ databases">
        <title>Genomic Encyclopedia of Archaeal and Bacterial Type Strains, Phase II (KMG-II): from individual species to whole genera.</title>
        <authorList>
            <person name="Goeker M."/>
        </authorList>
    </citation>
    <scope>NUCLEOTIDE SEQUENCE [LARGE SCALE GENOMIC DNA]</scope>
    <source>
        <strain evidence="7 8">DSM 19711</strain>
    </source>
</reference>
<feature type="domain" description="D-isomer specific 2-hydroxyacid dehydrogenase NAD-binding" evidence="6">
    <location>
        <begin position="106"/>
        <end position="279"/>
    </location>
</feature>
<dbReference type="InterPro" id="IPR006140">
    <property type="entry name" value="D-isomer_DH_NAD-bd"/>
</dbReference>
<sequence>MRVAVLDDYQRVAHRCADWSGLDVDFVHEHLAPEALRDRLSGVEVVVAMRERTAFGAAEFAGLPDLRLLVTTGTANAAIDLDAARGHGVVVCGTRMVGNPTAELTFGLLLALVRRIPAEDAALRAGRWQTGLGLTLEGLTFGTIGLGRLGAKVAGIAQAFGMRVLAWSQHLDPAHARDLGVDPVGKDDLLRRSDVVSIHTRLSERTRGLIGARELALCKPTAFLLNTSRGPIVDTDALVAALHAGTIAGAGLDVFDVEPLPAGHPLRSAPRTVLTPHLGYVTEPSYERMYADAVEDVTAWAAGDPVRVLT</sequence>
<dbReference type="RefSeq" id="WP_106207575.1">
    <property type="nucleotide sequence ID" value="NZ_PVZF01000002.1"/>
</dbReference>
<dbReference type="PANTHER" id="PTHR42789">
    <property type="entry name" value="D-ISOMER SPECIFIC 2-HYDROXYACID DEHYDROGENASE FAMILY PROTEIN (AFU_ORTHOLOGUE AFUA_6G10090)"/>
    <property type="match status" value="1"/>
</dbReference>
<dbReference type="Pfam" id="PF02826">
    <property type="entry name" value="2-Hacid_dh_C"/>
    <property type="match status" value="1"/>
</dbReference>
<name>A0A2T0R7E2_9ACTN</name>
<dbReference type="AlphaFoldDB" id="A0A2T0R7E2"/>
<proteinExistence type="inferred from homology"/>
<evidence type="ECO:0000313" key="7">
    <source>
        <dbReference type="EMBL" id="PRY17072.1"/>
    </source>
</evidence>
<evidence type="ECO:0000256" key="1">
    <source>
        <dbReference type="ARBA" id="ARBA00005854"/>
    </source>
</evidence>
<accession>A0A2T0R7E2</accession>
<dbReference type="InterPro" id="IPR036291">
    <property type="entry name" value="NAD(P)-bd_dom_sf"/>
</dbReference>
<evidence type="ECO:0000259" key="5">
    <source>
        <dbReference type="Pfam" id="PF00389"/>
    </source>
</evidence>
<organism evidence="7 8">
    <name type="scientific">Kineococcus rhizosphaerae</name>
    <dbReference type="NCBI Taxonomy" id="559628"/>
    <lineage>
        <taxon>Bacteria</taxon>
        <taxon>Bacillati</taxon>
        <taxon>Actinomycetota</taxon>
        <taxon>Actinomycetes</taxon>
        <taxon>Kineosporiales</taxon>
        <taxon>Kineosporiaceae</taxon>
        <taxon>Kineococcus</taxon>
    </lineage>
</organism>
<dbReference type="InterPro" id="IPR050857">
    <property type="entry name" value="D-2-hydroxyacid_DH"/>
</dbReference>
<dbReference type="GO" id="GO:0016616">
    <property type="term" value="F:oxidoreductase activity, acting on the CH-OH group of donors, NAD or NADP as acceptor"/>
    <property type="evidence" value="ECO:0007669"/>
    <property type="project" value="InterPro"/>
</dbReference>
<dbReference type="InterPro" id="IPR029753">
    <property type="entry name" value="D-isomer_DH_CS"/>
</dbReference>
<dbReference type="InterPro" id="IPR006139">
    <property type="entry name" value="D-isomer_2_OHA_DH_cat_dom"/>
</dbReference>
<evidence type="ECO:0000256" key="4">
    <source>
        <dbReference type="RuleBase" id="RU003719"/>
    </source>
</evidence>
<dbReference type="FunFam" id="3.40.50.720:FF:000203">
    <property type="entry name" value="D-3-phosphoglycerate dehydrogenase (SerA)"/>
    <property type="match status" value="1"/>
</dbReference>
<protein>
    <submittedName>
        <fullName evidence="7">Phosphoglycerate dehydrogenase-like enzyme</fullName>
    </submittedName>
</protein>
<keyword evidence="8" id="KW-1185">Reference proteome</keyword>
<dbReference type="CDD" id="cd12169">
    <property type="entry name" value="PGDH_like_1"/>
    <property type="match status" value="1"/>
</dbReference>
<comment type="similarity">
    <text evidence="1 4">Belongs to the D-isomer specific 2-hydroxyacid dehydrogenase family.</text>
</comment>
<dbReference type="OrthoDB" id="117809at2"/>
<evidence type="ECO:0000256" key="2">
    <source>
        <dbReference type="ARBA" id="ARBA00023002"/>
    </source>
</evidence>
<dbReference type="EMBL" id="PVZF01000002">
    <property type="protein sequence ID" value="PRY17072.1"/>
    <property type="molecule type" value="Genomic_DNA"/>
</dbReference>
<keyword evidence="2 4" id="KW-0560">Oxidoreductase</keyword>
<keyword evidence="3" id="KW-0520">NAD</keyword>
<feature type="domain" description="D-isomer specific 2-hydroxyacid dehydrogenase catalytic" evidence="5">
    <location>
        <begin position="19"/>
        <end position="306"/>
    </location>
</feature>
<evidence type="ECO:0000256" key="3">
    <source>
        <dbReference type="ARBA" id="ARBA00023027"/>
    </source>
</evidence>
<dbReference type="PANTHER" id="PTHR42789:SF1">
    <property type="entry name" value="D-ISOMER SPECIFIC 2-HYDROXYACID DEHYDROGENASE FAMILY PROTEIN (AFU_ORTHOLOGUE AFUA_6G10090)"/>
    <property type="match status" value="1"/>
</dbReference>
<gene>
    <name evidence="7" type="ORF">CLV37_10227</name>
</gene>
<evidence type="ECO:0000259" key="6">
    <source>
        <dbReference type="Pfam" id="PF02826"/>
    </source>
</evidence>
<dbReference type="Gene3D" id="3.40.50.720">
    <property type="entry name" value="NAD(P)-binding Rossmann-like Domain"/>
    <property type="match status" value="2"/>
</dbReference>
<comment type="caution">
    <text evidence="7">The sequence shown here is derived from an EMBL/GenBank/DDBJ whole genome shotgun (WGS) entry which is preliminary data.</text>
</comment>
<dbReference type="SUPFAM" id="SSF51735">
    <property type="entry name" value="NAD(P)-binding Rossmann-fold domains"/>
    <property type="match status" value="1"/>
</dbReference>
<dbReference type="Pfam" id="PF00389">
    <property type="entry name" value="2-Hacid_dh"/>
    <property type="match status" value="1"/>
</dbReference>
<dbReference type="PROSITE" id="PS00671">
    <property type="entry name" value="D_2_HYDROXYACID_DH_3"/>
    <property type="match status" value="1"/>
</dbReference>
<dbReference type="SUPFAM" id="SSF52283">
    <property type="entry name" value="Formate/glycerate dehydrogenase catalytic domain-like"/>
    <property type="match status" value="1"/>
</dbReference>
<dbReference type="Proteomes" id="UP000238083">
    <property type="component" value="Unassembled WGS sequence"/>
</dbReference>
<evidence type="ECO:0000313" key="8">
    <source>
        <dbReference type="Proteomes" id="UP000238083"/>
    </source>
</evidence>